<keyword evidence="1" id="KW-0812">Transmembrane</keyword>
<gene>
    <name evidence="2" type="ORF">ET524_06530</name>
</gene>
<sequence length="108" mass="11914">MMDAAQFVLGDAYAQVSKQTERLAADARVLLIARLSVPFTPIRAAPLVVVVGGTLGACILMPKLFCISAFTPGMWWFYGITAIIAAVVFHVFYLKLDAWHLKRMEKLA</sequence>
<comment type="caution">
    <text evidence="2">The sequence shown here is derived from an EMBL/GenBank/DDBJ whole genome shotgun (WGS) entry which is preliminary data.</text>
</comment>
<dbReference type="EMBL" id="SDPW01000001">
    <property type="protein sequence ID" value="RXZ54165.1"/>
    <property type="molecule type" value="Genomic_DNA"/>
</dbReference>
<name>A0A4Q2JYL5_9ACTN</name>
<dbReference type="AlphaFoldDB" id="A0A4Q2JYL5"/>
<evidence type="ECO:0000313" key="3">
    <source>
        <dbReference type="Proteomes" id="UP000293345"/>
    </source>
</evidence>
<keyword evidence="1" id="KW-0472">Membrane</keyword>
<feature type="transmembrane region" description="Helical" evidence="1">
    <location>
        <begin position="44"/>
        <end position="70"/>
    </location>
</feature>
<dbReference type="Proteomes" id="UP000293345">
    <property type="component" value="Unassembled WGS sequence"/>
</dbReference>
<organism evidence="2 3">
    <name type="scientific">Senegalimassilia faecalis</name>
    <dbReference type="NCBI Taxonomy" id="2509433"/>
    <lineage>
        <taxon>Bacteria</taxon>
        <taxon>Bacillati</taxon>
        <taxon>Actinomycetota</taxon>
        <taxon>Coriobacteriia</taxon>
        <taxon>Coriobacteriales</taxon>
        <taxon>Coriobacteriaceae</taxon>
        <taxon>Senegalimassilia</taxon>
    </lineage>
</organism>
<dbReference type="RefSeq" id="WP_129424257.1">
    <property type="nucleotide sequence ID" value="NZ_SDPW01000001.1"/>
</dbReference>
<dbReference type="OrthoDB" id="9814270at2"/>
<feature type="transmembrane region" description="Helical" evidence="1">
    <location>
        <begin position="76"/>
        <end position="96"/>
    </location>
</feature>
<evidence type="ECO:0000313" key="2">
    <source>
        <dbReference type="EMBL" id="RXZ54165.1"/>
    </source>
</evidence>
<accession>A0A4Q2JYL5</accession>
<keyword evidence="1" id="KW-1133">Transmembrane helix</keyword>
<keyword evidence="3" id="KW-1185">Reference proteome</keyword>
<reference evidence="2 3" key="1">
    <citation type="submission" date="2019-01" db="EMBL/GenBank/DDBJ databases">
        <title>Senegalimassilia sp. nov. KGMB04484 isolated human feces.</title>
        <authorList>
            <person name="Han K.-I."/>
            <person name="Kim J.-S."/>
            <person name="Lee K.C."/>
            <person name="Suh M.K."/>
            <person name="Eom M.K."/>
            <person name="Lee J.H."/>
            <person name="Park S.-H."/>
            <person name="Kang S.W."/>
            <person name="Park J.-E."/>
            <person name="Oh B.S."/>
            <person name="Yu S.Y."/>
            <person name="Choi S.-H."/>
            <person name="Lee D.H."/>
            <person name="Yoon H."/>
            <person name="Kim B.-Y."/>
            <person name="Lee J.H."/>
            <person name="Lee J.-S."/>
        </authorList>
    </citation>
    <scope>NUCLEOTIDE SEQUENCE [LARGE SCALE GENOMIC DNA]</scope>
    <source>
        <strain evidence="2 3">KGMB04484</strain>
    </source>
</reference>
<evidence type="ECO:0000256" key="1">
    <source>
        <dbReference type="SAM" id="Phobius"/>
    </source>
</evidence>
<proteinExistence type="predicted"/>
<protein>
    <submittedName>
        <fullName evidence="2">Uncharacterized protein</fullName>
    </submittedName>
</protein>